<keyword evidence="4" id="KW-1185">Reference proteome</keyword>
<dbReference type="Pfam" id="PF14339">
    <property type="entry name" value="DUF4394"/>
    <property type="match status" value="3"/>
</dbReference>
<dbReference type="RefSeq" id="WP_345110935.1">
    <property type="nucleotide sequence ID" value="NZ_BAABDH010000016.1"/>
</dbReference>
<dbReference type="NCBIfam" id="TIGR04183">
    <property type="entry name" value="Por_Secre_tail"/>
    <property type="match status" value="1"/>
</dbReference>
<dbReference type="EMBL" id="BAABDH010000016">
    <property type="protein sequence ID" value="GAA3926113.1"/>
    <property type="molecule type" value="Genomic_DNA"/>
</dbReference>
<dbReference type="Pfam" id="PF18962">
    <property type="entry name" value="Por_Secre_tail"/>
    <property type="match status" value="1"/>
</dbReference>
<comment type="caution">
    <text evidence="3">The sequence shown here is derived from an EMBL/GenBank/DDBJ whole genome shotgun (WGS) entry which is preliminary data.</text>
</comment>
<reference evidence="4" key="1">
    <citation type="journal article" date="2019" name="Int. J. Syst. Evol. Microbiol.">
        <title>The Global Catalogue of Microorganisms (GCM) 10K type strain sequencing project: providing services to taxonomists for standard genome sequencing and annotation.</title>
        <authorList>
            <consortium name="The Broad Institute Genomics Platform"/>
            <consortium name="The Broad Institute Genome Sequencing Center for Infectious Disease"/>
            <person name="Wu L."/>
            <person name="Ma J."/>
        </authorList>
    </citation>
    <scope>NUCLEOTIDE SEQUENCE [LARGE SCALE GENOMIC DNA]</scope>
    <source>
        <strain evidence="4">JCM 17214</strain>
    </source>
</reference>
<feature type="domain" description="Secretion system C-terminal sorting" evidence="2">
    <location>
        <begin position="1362"/>
        <end position="1438"/>
    </location>
</feature>
<name>A0ABP7MN95_9BACT</name>
<feature type="domain" description="DUF4394" evidence="1">
    <location>
        <begin position="565"/>
        <end position="803"/>
    </location>
</feature>
<organism evidence="3 4">
    <name type="scientific">Hymenobacter algoricola</name>
    <dbReference type="NCBI Taxonomy" id="486267"/>
    <lineage>
        <taxon>Bacteria</taxon>
        <taxon>Pseudomonadati</taxon>
        <taxon>Bacteroidota</taxon>
        <taxon>Cytophagia</taxon>
        <taxon>Cytophagales</taxon>
        <taxon>Hymenobacteraceae</taxon>
        <taxon>Hymenobacter</taxon>
    </lineage>
</organism>
<evidence type="ECO:0008006" key="5">
    <source>
        <dbReference type="Google" id="ProtNLM"/>
    </source>
</evidence>
<protein>
    <recommendedName>
        <fullName evidence="5">DUF4394 domain-containing protein</fullName>
    </recommendedName>
</protein>
<feature type="domain" description="DUF4394" evidence="1">
    <location>
        <begin position="296"/>
        <end position="542"/>
    </location>
</feature>
<evidence type="ECO:0000313" key="4">
    <source>
        <dbReference type="Proteomes" id="UP001499909"/>
    </source>
</evidence>
<evidence type="ECO:0000259" key="2">
    <source>
        <dbReference type="Pfam" id="PF18962"/>
    </source>
</evidence>
<evidence type="ECO:0000313" key="3">
    <source>
        <dbReference type="EMBL" id="GAA3926113.1"/>
    </source>
</evidence>
<evidence type="ECO:0000259" key="1">
    <source>
        <dbReference type="Pfam" id="PF14339"/>
    </source>
</evidence>
<feature type="domain" description="DUF4394" evidence="1">
    <location>
        <begin position="42"/>
        <end position="272"/>
    </location>
</feature>
<sequence>MLGLTAGLSLLGTVAVQAQTVYGLNQAASLLVTSSLGSSSAPTTQLITGITAGQLLVGLDSRPATGELFALGYNGAGSAQLYTINKTTGAATAVGGTLPLALGGPTERIGFDFNPTVDRIRVTSSNEANIRLNPVNGTVAVTDMPLVFDTAGPLNGQNPVVGTVAYTNSFLGTATTTLYDIDESRSTLFLQDPPNNGVLTAPVSITQGGLPLLVAGDQTDLDIYTNPATRVQTALLGRTRGSATTFYTLNLGTGVATDVVNGTNATPVDDIAFGIDRTAPTPGGDRLYAVNTGNALISFDSGNPGFILSAATITGITGGQTLVGTDFRPNTGQLFGLGYNPTTGEGRLYIINLTTAVAAPVGTGTVPLDLGTTAASLNGIGFDFNPTVDRIRVTGLNARNYRLNPNNGAVAAIDGNLNFVAGATGTPTIGAVAYTNSYAGSTSTVLYDIDDVRNQLFIQTGPNTGQLTAVNGNPLFANAASSSIDLDIYFDAAAQVNRAYAVSNSDAVSPATFSTLYSVNLGAAQTTSNGVIGLGIPVRDVAALVAPLSPPALVGRLLYGLAGGNLVSFDSGAPSNIRTAVNITGLPTDGSQVLAGADFRPLDGLLYAFGYNAATSQGQLYTLNLGSGALTAVGGLNSYTLGAAPGIGFDFNPAADRIRIIGANGNNYRINPANGLGSAVADGPTGRPLSAAAYTNNDNNATTATLLYAYDQGINQVVLINDPNTALNITNVGPSGITVNTATGVELDVFSDLSTPATPVNTAYAAAAVSGSTNESLYEVSLGTGSFSSLGRIGSGSNLSGLAAFITIPPVVLTGLTWTGSFDTNWGTAANWSPMQVPGPTDNVTIPNVANDPVVNGAQMANSVSLQAGATLTSADGSLLTVNGNFLNAGGTTLGSGTGTVSFAGPAIQNISGTTTFFNNLTAGPAGLAASGPVRVQRVLQLNGSVSSNGNLTLLSNATGTAHVVNSGGVVTGNAAVQRASTATGITGYRHYSAPVTGSSVADLATAGFSPQVNPAYNTAPDPSLVTPFPTVFSYDETRVTTSGNPAPLDFDKGFLSPGSTGEALTVTRGYTVNIPGAETVDFVGTLNDGAYVAGGLSRGSQTESGWQLLGNPYPSPIDWDLVGRTNVDGAVYVFRASGQYDGTYSSYVAGSGGVGINGGTDAIASGQGFFVRVTTPNSANGQVSFANSVRLMAYANPLFQRSTAVSAPLVRLDLRAATGPADEAVVYFEGSATPGFDSALDAYKLLAGGTPVLASQVNATTRLSINALPALTATDRVIDLHVAADQAGTHTLRAVELLNLPAGTFAYLRDAQTGTVVDLAAQPQYTCQLAAGAAPGRFTLLLTRQRVLANASAALSQQVAVYPNPTRGVVSISLPAALTRQDTEVQLLNSLGQTVLRTTLVAGAATVRTLTLPPVAQGVYTLRLQTAQGSVSKRLVVE</sequence>
<dbReference type="InterPro" id="IPR026444">
    <property type="entry name" value="Secre_tail"/>
</dbReference>
<gene>
    <name evidence="3" type="ORF">GCM10022406_10060</name>
</gene>
<dbReference type="InterPro" id="IPR025507">
    <property type="entry name" value="DUF4394"/>
</dbReference>
<dbReference type="Proteomes" id="UP001499909">
    <property type="component" value="Unassembled WGS sequence"/>
</dbReference>
<proteinExistence type="predicted"/>
<accession>A0ABP7MN95</accession>